<dbReference type="AlphaFoldDB" id="A8RW10"/>
<feature type="non-terminal residue" evidence="2">
    <location>
        <position position="1"/>
    </location>
</feature>
<accession>A8RW10</accession>
<dbReference type="EMBL" id="EF549512">
    <property type="protein sequence ID" value="ABW75023.1"/>
    <property type="molecule type" value="Genomic_DNA"/>
</dbReference>
<organism evidence="2">
    <name type="scientific">Rhizobium sp. CCBAU 83490</name>
    <dbReference type="NCBI Taxonomy" id="443136"/>
    <lineage>
        <taxon>Bacteria</taxon>
        <taxon>Pseudomonadati</taxon>
        <taxon>Pseudomonadota</taxon>
        <taxon>Alphaproteobacteria</taxon>
        <taxon>Hyphomicrobiales</taxon>
        <taxon>Rhizobiaceae</taxon>
        <taxon>Rhizobium/Agrobacterium group</taxon>
        <taxon>Rhizobium</taxon>
    </lineage>
</organism>
<name>A8RW10_9HYPH</name>
<feature type="non-terminal residue" evidence="2">
    <location>
        <position position="158"/>
    </location>
</feature>
<gene>
    <name evidence="2" type="primary">nodC</name>
</gene>
<dbReference type="GO" id="GO:0016757">
    <property type="term" value="F:glycosyltransferase activity"/>
    <property type="evidence" value="ECO:0007669"/>
    <property type="project" value="UniProtKB-KW"/>
</dbReference>
<keyword evidence="1" id="KW-0472">Membrane</keyword>
<evidence type="ECO:0000313" key="2">
    <source>
        <dbReference type="EMBL" id="ABW75023.1"/>
    </source>
</evidence>
<keyword evidence="1" id="KW-0812">Transmembrane</keyword>
<proteinExistence type="predicted"/>
<protein>
    <submittedName>
        <fullName evidence="2">N-acetylglucosaminyltransferase</fullName>
    </submittedName>
</protein>
<evidence type="ECO:0000256" key="1">
    <source>
        <dbReference type="SAM" id="Phobius"/>
    </source>
</evidence>
<keyword evidence="2" id="KW-0808">Transferase</keyword>
<sequence length="158" mass="17844">RSPFDDSMRSAGLRTEYVRAPSRRQSFLNNGCLFASTTTVGTQHLSGYFACAPHTAWPRSVSHSGRNRAKWRPSASCAVGIDGYWPVCADRHSTVVDDPGDRIHDSCTMQRGCLSRPKLSFLGFALHTLVNLFLLIPLKAYPWYLVQRDWLSRHNQSF</sequence>
<reference evidence="2" key="1">
    <citation type="submission" date="2007-04" db="EMBL/GenBank/DDBJ databases">
        <title>Genomic and symbiotic diversity of rhizobia community associated with wild legumes in Xinjiang, northwestern region of China, and association among genomic groups, symbiotic genes and host plants.</title>
        <authorList>
            <person name="Han T.X."/>
            <person name="Wang E.T."/>
            <person name="Chen W.X."/>
        </authorList>
    </citation>
    <scope>NUCLEOTIDE SEQUENCE</scope>
    <source>
        <strain evidence="2">CCBAU 83490</strain>
    </source>
</reference>
<keyword evidence="1" id="KW-1133">Transmembrane helix</keyword>
<feature type="transmembrane region" description="Helical" evidence="1">
    <location>
        <begin position="119"/>
        <end position="138"/>
    </location>
</feature>
<keyword evidence="2" id="KW-0328">Glycosyltransferase</keyword>